<dbReference type="SUPFAM" id="SSF53850">
    <property type="entry name" value="Periplasmic binding protein-like II"/>
    <property type="match status" value="1"/>
</dbReference>
<reference evidence="1" key="1">
    <citation type="submission" date="2020-10" db="EMBL/GenBank/DDBJ databases">
        <title>Taxonomic study of unclassified bacteria belonging to the class Ktedonobacteria.</title>
        <authorList>
            <person name="Yabe S."/>
            <person name="Wang C.M."/>
            <person name="Zheng Y."/>
            <person name="Sakai Y."/>
            <person name="Cavaletti L."/>
            <person name="Monciardini P."/>
            <person name="Donadio S."/>
        </authorList>
    </citation>
    <scope>NUCLEOTIDE SEQUENCE</scope>
    <source>
        <strain evidence="1">SOSP1-1</strain>
    </source>
</reference>
<dbReference type="Proteomes" id="UP000612362">
    <property type="component" value="Unassembled WGS sequence"/>
</dbReference>
<evidence type="ECO:0000313" key="2">
    <source>
        <dbReference type="Proteomes" id="UP000612362"/>
    </source>
</evidence>
<organism evidence="1 2">
    <name type="scientific">Ktedonospora formicarum</name>
    <dbReference type="NCBI Taxonomy" id="2778364"/>
    <lineage>
        <taxon>Bacteria</taxon>
        <taxon>Bacillati</taxon>
        <taxon>Chloroflexota</taxon>
        <taxon>Ktedonobacteria</taxon>
        <taxon>Ktedonobacterales</taxon>
        <taxon>Ktedonobacteraceae</taxon>
        <taxon>Ktedonospora</taxon>
    </lineage>
</organism>
<dbReference type="Gene3D" id="3.40.190.10">
    <property type="entry name" value="Periplasmic binding protein-like II"/>
    <property type="match status" value="1"/>
</dbReference>
<dbReference type="PANTHER" id="PTHR43649">
    <property type="entry name" value="ARABINOSE-BINDING PROTEIN-RELATED"/>
    <property type="match status" value="1"/>
</dbReference>
<keyword evidence="2" id="KW-1185">Reference proteome</keyword>
<dbReference type="EMBL" id="BNJF01000002">
    <property type="protein sequence ID" value="GHO46529.1"/>
    <property type="molecule type" value="Genomic_DNA"/>
</dbReference>
<proteinExistence type="predicted"/>
<dbReference type="CDD" id="cd13585">
    <property type="entry name" value="PBP2_TMBP_like"/>
    <property type="match status" value="1"/>
</dbReference>
<name>A0A8J3HZD0_9CHLR</name>
<dbReference type="AlphaFoldDB" id="A0A8J3HZD0"/>
<dbReference type="PROSITE" id="PS51318">
    <property type="entry name" value="TAT"/>
    <property type="match status" value="1"/>
</dbReference>
<dbReference type="PANTHER" id="PTHR43649:SF12">
    <property type="entry name" value="DIACETYLCHITOBIOSE BINDING PROTEIN DASA"/>
    <property type="match status" value="1"/>
</dbReference>
<comment type="caution">
    <text evidence="1">The sequence shown here is derived from an EMBL/GenBank/DDBJ whole genome shotgun (WGS) entry which is preliminary data.</text>
</comment>
<dbReference type="InterPro" id="IPR006311">
    <property type="entry name" value="TAT_signal"/>
</dbReference>
<dbReference type="InterPro" id="IPR006059">
    <property type="entry name" value="SBP"/>
</dbReference>
<dbReference type="RefSeq" id="WP_220195902.1">
    <property type="nucleotide sequence ID" value="NZ_BNJF01000002.1"/>
</dbReference>
<accession>A0A8J3HZD0</accession>
<gene>
    <name evidence="1" type="ORF">KSX_46920</name>
</gene>
<sequence length="459" mass="49963">MDIDRPLLSELTDTSISRRGFLKRAGYGGMAALGTTSIAALMSSCGGSTSSGPMSFWQFYGPNGTVKSQSQWFVDLVNNWNKSEKAQIKLEYIPNTDYISGSKLQTAFASGQGPDIFIISPGDFLRYYNGGVLQDLTLHIDKNAQSDLYPDVMSTRTIDGKIYAVPMEVEPMAFYYSIEAFEQAGLNENDVPKTWDELLEIGDKLKTNKRSGIIFEPTPGYYQNFTWYPFMWQGGGEVVDAGGKKSTFNSPATIQALQFWQDAVKRGITPRTVVGGGGDTVANLAAGRCAIQNAGIWGVSDLKNNAPKFKYGVFKLPIPTGGTYKTVLGGWAFVANAKGKNPDEAARFCAWALASMQPDSIQRGVDWISKAKSDVGPRKSVMDQATKDNAFAEGALKTFKEEIFPGGRAEPRFPPEIYKPISDAIQACMLNGADPRQEAEKASKAIDTFLGSYKGGSIV</sequence>
<protein>
    <submittedName>
        <fullName evidence="1">Sugar ABC transporter substrate-binding protein</fullName>
    </submittedName>
</protein>
<evidence type="ECO:0000313" key="1">
    <source>
        <dbReference type="EMBL" id="GHO46529.1"/>
    </source>
</evidence>
<dbReference type="Pfam" id="PF01547">
    <property type="entry name" value="SBP_bac_1"/>
    <property type="match status" value="1"/>
</dbReference>
<dbReference type="InterPro" id="IPR050490">
    <property type="entry name" value="Bact_solute-bd_prot1"/>
</dbReference>